<dbReference type="EMBL" id="JAUIQD010000006">
    <property type="protein sequence ID" value="KAK3345902.1"/>
    <property type="molecule type" value="Genomic_DNA"/>
</dbReference>
<name>A0AAJ0MA97_9PEZI</name>
<proteinExistence type="predicted"/>
<dbReference type="Proteomes" id="UP001275084">
    <property type="component" value="Unassembled WGS sequence"/>
</dbReference>
<dbReference type="Gene3D" id="3.40.50.300">
    <property type="entry name" value="P-loop containing nucleotide triphosphate hydrolases"/>
    <property type="match status" value="1"/>
</dbReference>
<dbReference type="InterPro" id="IPR027417">
    <property type="entry name" value="P-loop_NTPase"/>
</dbReference>
<feature type="region of interest" description="Disordered" evidence="1">
    <location>
        <begin position="62"/>
        <end position="82"/>
    </location>
</feature>
<reference evidence="2" key="2">
    <citation type="submission" date="2023-06" db="EMBL/GenBank/DDBJ databases">
        <authorList>
            <consortium name="Lawrence Berkeley National Laboratory"/>
            <person name="Haridas S."/>
            <person name="Hensen N."/>
            <person name="Bonometti L."/>
            <person name="Westerberg I."/>
            <person name="Brannstrom I.O."/>
            <person name="Guillou S."/>
            <person name="Cros-Aarteil S."/>
            <person name="Calhoun S."/>
            <person name="Kuo A."/>
            <person name="Mondo S."/>
            <person name="Pangilinan J."/>
            <person name="Riley R."/>
            <person name="Labutti K."/>
            <person name="Andreopoulos B."/>
            <person name="Lipzen A."/>
            <person name="Chen C."/>
            <person name="Yanf M."/>
            <person name="Daum C."/>
            <person name="Ng V."/>
            <person name="Clum A."/>
            <person name="Steindorff A."/>
            <person name="Ohm R."/>
            <person name="Martin F."/>
            <person name="Silar P."/>
            <person name="Natvig D."/>
            <person name="Lalanne C."/>
            <person name="Gautier V."/>
            <person name="Ament-Velasquez S.L."/>
            <person name="Kruys A."/>
            <person name="Hutchinson M.I."/>
            <person name="Powell A.J."/>
            <person name="Barry K."/>
            <person name="Miller A.N."/>
            <person name="Grigoriev I.V."/>
            <person name="Debuchy R."/>
            <person name="Gladieux P."/>
            <person name="Thoren M.H."/>
            <person name="Johannesson H."/>
        </authorList>
    </citation>
    <scope>NUCLEOTIDE SEQUENCE</scope>
    <source>
        <strain evidence="2">CBS 955.72</strain>
    </source>
</reference>
<keyword evidence="3" id="KW-1185">Reference proteome</keyword>
<gene>
    <name evidence="2" type="ORF">B0T25DRAFT_265507</name>
</gene>
<evidence type="ECO:0000256" key="1">
    <source>
        <dbReference type="SAM" id="MobiDB-lite"/>
    </source>
</evidence>
<dbReference type="AlphaFoldDB" id="A0AAJ0MA97"/>
<comment type="caution">
    <text evidence="2">The sequence shown here is derived from an EMBL/GenBank/DDBJ whole genome shotgun (WGS) entry which is preliminary data.</text>
</comment>
<reference evidence="2" key="1">
    <citation type="journal article" date="2023" name="Mol. Phylogenet. Evol.">
        <title>Genome-scale phylogeny and comparative genomics of the fungal order Sordariales.</title>
        <authorList>
            <person name="Hensen N."/>
            <person name="Bonometti L."/>
            <person name="Westerberg I."/>
            <person name="Brannstrom I.O."/>
            <person name="Guillou S."/>
            <person name="Cros-Aarteil S."/>
            <person name="Calhoun S."/>
            <person name="Haridas S."/>
            <person name="Kuo A."/>
            <person name="Mondo S."/>
            <person name="Pangilinan J."/>
            <person name="Riley R."/>
            <person name="LaButti K."/>
            <person name="Andreopoulos B."/>
            <person name="Lipzen A."/>
            <person name="Chen C."/>
            <person name="Yan M."/>
            <person name="Daum C."/>
            <person name="Ng V."/>
            <person name="Clum A."/>
            <person name="Steindorff A."/>
            <person name="Ohm R.A."/>
            <person name="Martin F."/>
            <person name="Silar P."/>
            <person name="Natvig D.O."/>
            <person name="Lalanne C."/>
            <person name="Gautier V."/>
            <person name="Ament-Velasquez S.L."/>
            <person name="Kruys A."/>
            <person name="Hutchinson M.I."/>
            <person name="Powell A.J."/>
            <person name="Barry K."/>
            <person name="Miller A.N."/>
            <person name="Grigoriev I.V."/>
            <person name="Debuchy R."/>
            <person name="Gladieux P."/>
            <person name="Hiltunen Thoren M."/>
            <person name="Johannesson H."/>
        </authorList>
    </citation>
    <scope>NUCLEOTIDE SEQUENCE</scope>
    <source>
        <strain evidence="2">CBS 955.72</strain>
    </source>
</reference>
<protein>
    <recommendedName>
        <fullName evidence="4">NB-ARC domain-containing protein</fullName>
    </recommendedName>
</protein>
<evidence type="ECO:0008006" key="4">
    <source>
        <dbReference type="Google" id="ProtNLM"/>
    </source>
</evidence>
<evidence type="ECO:0000313" key="3">
    <source>
        <dbReference type="Proteomes" id="UP001275084"/>
    </source>
</evidence>
<accession>A0AAJ0MA97</accession>
<evidence type="ECO:0000313" key="2">
    <source>
        <dbReference type="EMBL" id="KAK3345902.1"/>
    </source>
</evidence>
<organism evidence="2 3">
    <name type="scientific">Lasiosphaeria hispida</name>
    <dbReference type="NCBI Taxonomy" id="260671"/>
    <lineage>
        <taxon>Eukaryota</taxon>
        <taxon>Fungi</taxon>
        <taxon>Dikarya</taxon>
        <taxon>Ascomycota</taxon>
        <taxon>Pezizomycotina</taxon>
        <taxon>Sordariomycetes</taxon>
        <taxon>Sordariomycetidae</taxon>
        <taxon>Sordariales</taxon>
        <taxon>Lasiosphaeriaceae</taxon>
        <taxon>Lasiosphaeria</taxon>
    </lineage>
</organism>
<sequence>MERLLAELPPDTSPKDCQRVVIVGLGGIGKTQIALEAMYCICDQDPDCNLFWVPAAKHRSLSKRKTRPRPEGHNNVATDSSATDSQLLCFLIWQVAFFPTFRPPPPVIVSHHLLRRHVGSDLRKG</sequence>